<sequence length="291" mass="33624">MWGDSLIQRIEKPSWGQKRQFDIISKKIVLTPKEVPKLFHMCRSCILSLIPLCQIEQTSSQLPLPLIMRNNVLKLKLDDFRINPLKVQAQNLQTNSYLANYIHSGQEVEIKVQNTESDSCIGTYYTSSNKLAILKDQGLDCCVLDPVIPLNEILRVLRRTNQTLTENFTWKVVEEVIHYIMTNSKGHHILQPTMIKVTKLYPKVFVESFDTELDQVKQKPPELDTGFFYTEKTAIWFLGFILKEMLPLIATRQTKQILEKLVKMCFQPDPHKRCSATSAKNFVKQNKPEAS</sequence>
<accession>A0A2C9L6Q2</accession>
<dbReference type="RefSeq" id="XP_013085487.2">
    <property type="nucleotide sequence ID" value="XM_013230033.2"/>
</dbReference>
<dbReference type="RefSeq" id="XP_013085480.2">
    <property type="nucleotide sequence ID" value="XM_013230026.2"/>
</dbReference>
<dbReference type="VEuPathDB" id="VectorBase:BGLAX_052134"/>
<dbReference type="KEGG" id="bgt:106070183"/>
<evidence type="ECO:0000313" key="3">
    <source>
        <dbReference type="Proteomes" id="UP000076420"/>
    </source>
</evidence>
<dbReference type="VEuPathDB" id="VectorBase:BGLB027696"/>
<protein>
    <recommendedName>
        <fullName evidence="1">SOCS box domain-containing protein</fullName>
    </recommendedName>
</protein>
<gene>
    <name evidence="2" type="primary">106070183</name>
</gene>
<dbReference type="PROSITE" id="PS50225">
    <property type="entry name" value="SOCS"/>
    <property type="match status" value="1"/>
</dbReference>
<reference evidence="2" key="1">
    <citation type="submission" date="2020-05" db="UniProtKB">
        <authorList>
            <consortium name="EnsemblMetazoa"/>
        </authorList>
    </citation>
    <scope>IDENTIFICATION</scope>
    <source>
        <strain evidence="2">BB02</strain>
    </source>
</reference>
<dbReference type="EnsemblMetazoa" id="BGLB027696-RB">
    <property type="protein sequence ID" value="BGLB027696-PB"/>
    <property type="gene ID" value="BGLB027696"/>
</dbReference>
<name>A0A2C9L6Q2_BIOGL</name>
<dbReference type="Gene3D" id="1.10.510.10">
    <property type="entry name" value="Transferase(Phosphotransferase) domain 1"/>
    <property type="match status" value="1"/>
</dbReference>
<feature type="domain" description="SOCS box" evidence="1">
    <location>
        <begin position="23"/>
        <end position="78"/>
    </location>
</feature>
<proteinExistence type="predicted"/>
<dbReference type="EnsemblMetazoa" id="BGLB027696-RC">
    <property type="protein sequence ID" value="BGLB027696-PC"/>
    <property type="gene ID" value="BGLB027696"/>
</dbReference>
<dbReference type="RefSeq" id="XP_013085495.2">
    <property type="nucleotide sequence ID" value="XM_013230041.2"/>
</dbReference>
<dbReference type="OrthoDB" id="10252634at2759"/>
<dbReference type="AlphaFoldDB" id="A0A2C9L6Q2"/>
<dbReference type="InterPro" id="IPR001496">
    <property type="entry name" value="SOCS_box"/>
</dbReference>
<dbReference type="SUPFAM" id="SSF56112">
    <property type="entry name" value="Protein kinase-like (PK-like)"/>
    <property type="match status" value="1"/>
</dbReference>
<evidence type="ECO:0000313" key="2">
    <source>
        <dbReference type="EnsemblMetazoa" id="BGLB027696-PC"/>
    </source>
</evidence>
<dbReference type="EnsemblMetazoa" id="BGLB027696-RA">
    <property type="protein sequence ID" value="BGLB027696-PA"/>
    <property type="gene ID" value="BGLB027696"/>
</dbReference>
<organism evidence="2 3">
    <name type="scientific">Biomphalaria glabrata</name>
    <name type="common">Bloodfluke planorb</name>
    <name type="synonym">Freshwater snail</name>
    <dbReference type="NCBI Taxonomy" id="6526"/>
    <lineage>
        <taxon>Eukaryota</taxon>
        <taxon>Metazoa</taxon>
        <taxon>Spiralia</taxon>
        <taxon>Lophotrochozoa</taxon>
        <taxon>Mollusca</taxon>
        <taxon>Gastropoda</taxon>
        <taxon>Heterobranchia</taxon>
        <taxon>Euthyneura</taxon>
        <taxon>Panpulmonata</taxon>
        <taxon>Hygrophila</taxon>
        <taxon>Lymnaeoidea</taxon>
        <taxon>Planorbidae</taxon>
        <taxon>Biomphalaria</taxon>
    </lineage>
</organism>
<dbReference type="InterPro" id="IPR011009">
    <property type="entry name" value="Kinase-like_dom_sf"/>
</dbReference>
<dbReference type="Proteomes" id="UP000076420">
    <property type="component" value="Unassembled WGS sequence"/>
</dbReference>
<evidence type="ECO:0000259" key="1">
    <source>
        <dbReference type="PROSITE" id="PS50225"/>
    </source>
</evidence>